<dbReference type="AlphaFoldDB" id="A0AAD8TZ89"/>
<dbReference type="GO" id="GO:0005634">
    <property type="term" value="C:nucleus"/>
    <property type="evidence" value="ECO:0007669"/>
    <property type="project" value="TreeGrafter"/>
</dbReference>
<name>A0AAD8TZ89_LOLMU</name>
<comment type="caution">
    <text evidence="7">The sequence shown here is derived from an EMBL/GenBank/DDBJ whole genome shotgun (WGS) entry which is preliminary data.</text>
</comment>
<dbReference type="PANTHER" id="PTHR12606">
    <property type="entry name" value="SENTRIN/SUMO-SPECIFIC PROTEASE"/>
    <property type="match status" value="1"/>
</dbReference>
<dbReference type="Pfam" id="PF02902">
    <property type="entry name" value="Peptidase_C48"/>
    <property type="match status" value="1"/>
</dbReference>
<evidence type="ECO:0000256" key="2">
    <source>
        <dbReference type="ARBA" id="ARBA00022670"/>
    </source>
</evidence>
<organism evidence="7 8">
    <name type="scientific">Lolium multiflorum</name>
    <name type="common">Italian ryegrass</name>
    <name type="synonym">Lolium perenne subsp. multiflorum</name>
    <dbReference type="NCBI Taxonomy" id="4521"/>
    <lineage>
        <taxon>Eukaryota</taxon>
        <taxon>Viridiplantae</taxon>
        <taxon>Streptophyta</taxon>
        <taxon>Embryophyta</taxon>
        <taxon>Tracheophyta</taxon>
        <taxon>Spermatophyta</taxon>
        <taxon>Magnoliopsida</taxon>
        <taxon>Liliopsida</taxon>
        <taxon>Poales</taxon>
        <taxon>Poaceae</taxon>
        <taxon>BOP clade</taxon>
        <taxon>Pooideae</taxon>
        <taxon>Poodae</taxon>
        <taxon>Poeae</taxon>
        <taxon>Poeae Chloroplast Group 2 (Poeae type)</taxon>
        <taxon>Loliodinae</taxon>
        <taxon>Loliinae</taxon>
        <taxon>Lolium</taxon>
    </lineage>
</organism>
<dbReference type="EMBL" id="JAUUTY010000001">
    <property type="protein sequence ID" value="KAK1694770.1"/>
    <property type="molecule type" value="Genomic_DNA"/>
</dbReference>
<evidence type="ECO:0000313" key="7">
    <source>
        <dbReference type="EMBL" id="KAK1694770.1"/>
    </source>
</evidence>
<keyword evidence="3" id="KW-0378">Hydrolase</keyword>
<proteinExistence type="inferred from homology"/>
<keyword evidence="2" id="KW-0645">Protease</keyword>
<sequence>MASFKSTNARTCGRVGTDDDDERHAKKSRHINATSPTICLRPASRRVQAPAPVVDRRREAATIAYIKAHAEERKDKLLVSSEQPHVRLRADALRSLTVPLSEDGPERKILAVVLDAYIELLRRRGRQGGAGHITRNGRRVLLLGVEEQDWLQYLGTPPRTAEHRLTEQDAAEMVATAGRYLENDLVFFLVNHREHFFAAALDFRKGEYQVLDSGNYARRNGARFYEEATSRIRRGVARCMKEAGRAHDAAGWRLRRAAGLPEQTDESSCGLFALRWMELWDGEELARSFSMDDVHAFRTRLAEELVFSEMNQMQDVKQEIKSMMTQMRSN</sequence>
<dbReference type="InterPro" id="IPR038765">
    <property type="entry name" value="Papain-like_cys_pep_sf"/>
</dbReference>
<gene>
    <name evidence="7" type="ORF">QYE76_011467</name>
</gene>
<dbReference type="GO" id="GO:0016929">
    <property type="term" value="F:deSUMOylase activity"/>
    <property type="evidence" value="ECO:0007669"/>
    <property type="project" value="TreeGrafter"/>
</dbReference>
<protein>
    <recommendedName>
        <fullName evidence="6">Ubiquitin-like protease family profile domain-containing protein</fullName>
    </recommendedName>
</protein>
<dbReference type="PANTHER" id="PTHR12606:SF1">
    <property type="entry name" value="UBIQUITIN-LIKE-SPECIFIC PROTEASE 1A"/>
    <property type="match status" value="1"/>
</dbReference>
<dbReference type="SUPFAM" id="SSF54001">
    <property type="entry name" value="Cysteine proteinases"/>
    <property type="match status" value="1"/>
</dbReference>
<comment type="similarity">
    <text evidence="1">Belongs to the peptidase C48 family.</text>
</comment>
<feature type="compositionally biased region" description="Polar residues" evidence="5">
    <location>
        <begin position="1"/>
        <end position="10"/>
    </location>
</feature>
<evidence type="ECO:0000256" key="1">
    <source>
        <dbReference type="ARBA" id="ARBA00005234"/>
    </source>
</evidence>
<dbReference type="Gene3D" id="3.40.395.10">
    <property type="entry name" value="Adenoviral Proteinase, Chain A"/>
    <property type="match status" value="1"/>
</dbReference>
<dbReference type="Proteomes" id="UP001231189">
    <property type="component" value="Unassembled WGS sequence"/>
</dbReference>
<reference evidence="7" key="1">
    <citation type="submission" date="2023-07" db="EMBL/GenBank/DDBJ databases">
        <title>A chromosome-level genome assembly of Lolium multiflorum.</title>
        <authorList>
            <person name="Chen Y."/>
            <person name="Copetti D."/>
            <person name="Kolliker R."/>
            <person name="Studer B."/>
        </authorList>
    </citation>
    <scope>NUCLEOTIDE SEQUENCE</scope>
    <source>
        <strain evidence="7">02402/16</strain>
        <tissue evidence="7">Leaf</tissue>
    </source>
</reference>
<evidence type="ECO:0000259" key="6">
    <source>
        <dbReference type="PROSITE" id="PS50600"/>
    </source>
</evidence>
<accession>A0AAD8TZ89</accession>
<dbReference type="GO" id="GO:0016926">
    <property type="term" value="P:protein desumoylation"/>
    <property type="evidence" value="ECO:0007669"/>
    <property type="project" value="TreeGrafter"/>
</dbReference>
<dbReference type="GO" id="GO:0006508">
    <property type="term" value="P:proteolysis"/>
    <property type="evidence" value="ECO:0007669"/>
    <property type="project" value="UniProtKB-KW"/>
</dbReference>
<evidence type="ECO:0000256" key="5">
    <source>
        <dbReference type="SAM" id="MobiDB-lite"/>
    </source>
</evidence>
<feature type="domain" description="Ubiquitin-like protease family profile" evidence="6">
    <location>
        <begin position="86"/>
        <end position="280"/>
    </location>
</feature>
<feature type="region of interest" description="Disordered" evidence="5">
    <location>
        <begin position="1"/>
        <end position="34"/>
    </location>
</feature>
<evidence type="ECO:0000313" key="8">
    <source>
        <dbReference type="Proteomes" id="UP001231189"/>
    </source>
</evidence>
<evidence type="ECO:0000256" key="4">
    <source>
        <dbReference type="ARBA" id="ARBA00022807"/>
    </source>
</evidence>
<dbReference type="PROSITE" id="PS50600">
    <property type="entry name" value="ULP_PROTEASE"/>
    <property type="match status" value="1"/>
</dbReference>
<evidence type="ECO:0000256" key="3">
    <source>
        <dbReference type="ARBA" id="ARBA00022801"/>
    </source>
</evidence>
<keyword evidence="8" id="KW-1185">Reference proteome</keyword>
<keyword evidence="4" id="KW-0788">Thiol protease</keyword>
<dbReference type="InterPro" id="IPR003653">
    <property type="entry name" value="Peptidase_C48_C"/>
</dbReference>